<dbReference type="STRING" id="288004.AL038_01185"/>
<dbReference type="InterPro" id="IPR006062">
    <property type="entry name" value="His_biosynth"/>
</dbReference>
<dbReference type="Proteomes" id="UP000234271">
    <property type="component" value="Chromosome"/>
</dbReference>
<evidence type="ECO:0000256" key="5">
    <source>
        <dbReference type="RuleBase" id="RU003657"/>
    </source>
</evidence>
<dbReference type="PANTHER" id="PTHR43090:SF2">
    <property type="entry name" value="1-(5-PHOSPHORIBOSYL)-5-[(5-PHOSPHORIBOSYLAMINO)METHYLIDENEAMINO] IMIDAZOLE-4-CARBOXAMIDE ISOMERASE"/>
    <property type="match status" value="1"/>
</dbReference>
<comment type="pathway">
    <text evidence="4">Amino-acid biosynthesis.</text>
</comment>
<dbReference type="CDD" id="cd04723">
    <property type="entry name" value="HisA_HisF"/>
    <property type="match status" value="1"/>
</dbReference>
<keyword evidence="3 5" id="KW-0368">Histidine biosynthesis</keyword>
<dbReference type="GO" id="GO:0000162">
    <property type="term" value="P:L-tryptophan biosynthetic process"/>
    <property type="evidence" value="ECO:0007669"/>
    <property type="project" value="TreeGrafter"/>
</dbReference>
<evidence type="ECO:0000256" key="2">
    <source>
        <dbReference type="ARBA" id="ARBA00022605"/>
    </source>
</evidence>
<reference evidence="7" key="1">
    <citation type="submission" date="2016-12" db="EMBL/GenBank/DDBJ databases">
        <title>Complete Genome Sequence of Beggiatoa leptomitiformis D-401.</title>
        <authorList>
            <person name="Fomenkov A."/>
            <person name="Vincze T."/>
            <person name="Grabovich M."/>
            <person name="Anton B.P."/>
            <person name="Dubinina G."/>
            <person name="Orlova M."/>
            <person name="Belousova E."/>
            <person name="Roberts R.J."/>
        </authorList>
    </citation>
    <scope>NUCLEOTIDE SEQUENCE [LARGE SCALE GENOMIC DNA]</scope>
    <source>
        <strain evidence="7">D-401</strain>
    </source>
</reference>
<comment type="similarity">
    <text evidence="1 5">Belongs to the HisA/HisF family.</text>
</comment>
<evidence type="ECO:0000256" key="4">
    <source>
        <dbReference type="ARBA" id="ARBA00029440"/>
    </source>
</evidence>
<dbReference type="PANTHER" id="PTHR43090">
    <property type="entry name" value="1-(5-PHOSPHORIBOSYL)-5-[(5-PHOSPHORIBOSYLAMINO)METHYLIDENEAMINO] IMIDAZOLE-4-CARBOXAMIDE ISOMERASE"/>
    <property type="match status" value="1"/>
</dbReference>
<accession>A0A2N9YJ75</accession>
<keyword evidence="7" id="KW-1185">Reference proteome</keyword>
<dbReference type="SUPFAM" id="SSF51366">
    <property type="entry name" value="Ribulose-phoshate binding barrel"/>
    <property type="match status" value="1"/>
</dbReference>
<dbReference type="OrthoDB" id="8535539at2"/>
<dbReference type="InterPro" id="IPR013785">
    <property type="entry name" value="Aldolase_TIM"/>
</dbReference>
<dbReference type="EMBL" id="CP018889">
    <property type="protein sequence ID" value="AUI70533.2"/>
    <property type="molecule type" value="Genomic_DNA"/>
</dbReference>
<dbReference type="InterPro" id="IPR011060">
    <property type="entry name" value="RibuloseP-bd_barrel"/>
</dbReference>
<dbReference type="GO" id="GO:0003949">
    <property type="term" value="F:1-(5-phosphoribosyl)-5-[(5-phosphoribosylamino)methylideneamino]imidazole-4-carboxamide isomerase activity"/>
    <property type="evidence" value="ECO:0007669"/>
    <property type="project" value="InterPro"/>
</dbReference>
<dbReference type="GO" id="GO:0005737">
    <property type="term" value="C:cytoplasm"/>
    <property type="evidence" value="ECO:0007669"/>
    <property type="project" value="TreeGrafter"/>
</dbReference>
<proteinExistence type="inferred from homology"/>
<dbReference type="Gene3D" id="3.20.20.70">
    <property type="entry name" value="Aldolase class I"/>
    <property type="match status" value="1"/>
</dbReference>
<evidence type="ECO:0000256" key="1">
    <source>
        <dbReference type="ARBA" id="ARBA00009667"/>
    </source>
</evidence>
<dbReference type="GO" id="GO:0000105">
    <property type="term" value="P:L-histidine biosynthetic process"/>
    <property type="evidence" value="ECO:0007669"/>
    <property type="project" value="UniProtKB-KW"/>
</dbReference>
<keyword evidence="2 5" id="KW-0028">Amino-acid biosynthesis</keyword>
<dbReference type="InterPro" id="IPR044524">
    <property type="entry name" value="Isoase_HisA-like"/>
</dbReference>
<evidence type="ECO:0000313" key="7">
    <source>
        <dbReference type="Proteomes" id="UP000234271"/>
    </source>
</evidence>
<dbReference type="AlphaFoldDB" id="A0A2N9YJ75"/>
<protein>
    <recommendedName>
        <fullName evidence="8">Nickel transporter</fullName>
    </recommendedName>
</protein>
<evidence type="ECO:0000313" key="6">
    <source>
        <dbReference type="EMBL" id="AUI70533.2"/>
    </source>
</evidence>
<name>A0A2N9YJ75_9GAMM</name>
<dbReference type="Pfam" id="PF00977">
    <property type="entry name" value="His_biosynth"/>
    <property type="match status" value="1"/>
</dbReference>
<evidence type="ECO:0008006" key="8">
    <source>
        <dbReference type="Google" id="ProtNLM"/>
    </source>
</evidence>
<evidence type="ECO:0000256" key="3">
    <source>
        <dbReference type="ARBA" id="ARBA00023102"/>
    </source>
</evidence>
<gene>
    <name evidence="6" type="ORF">BLE401_04845</name>
</gene>
<sequence length="244" mass="27049">MMTRSSQIMQIIPVIDLLDGIVVHARAGERAHYHAIQSPLATSAEPIAIVAGLLQFYPFTNLYIADLNAIQQRGDNLASLRQLHQHFPHLNYWVDSGIRHVQHYQSWQTAALGTAIIGSENQTDLTHYQSLLDTATAEGFILSLDFHHDQFLGLPALWTHPKLWASRLILMNLNKVGVAQGVDETRLRILQQQLPPTSQLYAAGGVRNIDDLHRLQQLDVAGVLIATAIHQGTICPADIDALAQ</sequence>
<organism evidence="6 7">
    <name type="scientific">Beggiatoa leptomitoformis</name>
    <dbReference type="NCBI Taxonomy" id="288004"/>
    <lineage>
        <taxon>Bacteria</taxon>
        <taxon>Pseudomonadati</taxon>
        <taxon>Pseudomonadota</taxon>
        <taxon>Gammaproteobacteria</taxon>
        <taxon>Thiotrichales</taxon>
        <taxon>Thiotrichaceae</taxon>
        <taxon>Beggiatoa</taxon>
    </lineage>
</organism>